<keyword evidence="4" id="KW-0105">Cadmium resistance</keyword>
<keyword evidence="1" id="KW-0805">Transcription regulation</keyword>
<evidence type="ECO:0000256" key="1">
    <source>
        <dbReference type="ARBA" id="ARBA00023015"/>
    </source>
</evidence>
<accession>A0A367FTF1</accession>
<dbReference type="GO" id="GO:0046686">
    <property type="term" value="P:response to cadmium ion"/>
    <property type="evidence" value="ECO:0007669"/>
    <property type="project" value="UniProtKB-KW"/>
</dbReference>
<dbReference type="RefSeq" id="WP_022427364.1">
    <property type="nucleotide sequence ID" value="NZ_PSQG01000036.1"/>
</dbReference>
<dbReference type="NCBIfam" id="NF033788">
    <property type="entry name" value="HTH_metalloreg"/>
    <property type="match status" value="1"/>
</dbReference>
<reference evidence="6 7" key="1">
    <citation type="submission" date="2018-02" db="EMBL/GenBank/DDBJ databases">
        <title>Complete genome sequencing of Faecalibacterium prausnitzii strains isolated from the human gut.</title>
        <authorList>
            <person name="Fitzgerald B.C."/>
            <person name="Shkoporov A.N."/>
            <person name="Ross P.R."/>
            <person name="Hill C."/>
        </authorList>
    </citation>
    <scope>NUCLEOTIDE SEQUENCE [LARGE SCALE GENOMIC DNA]</scope>
    <source>
        <strain evidence="6 7">APC942/31-1</strain>
    </source>
</reference>
<keyword evidence="2" id="KW-0238">DNA-binding</keyword>
<sequence>MKKTHIDYPINDDTLYRLADLFKVFGDPTRIRILYVLSVEELCVQDIADRLSMTQSAISHQLRVLKQMSLVKFRRDGKTIYYSLADSHVATIMNQGLEHVTEE</sequence>
<name>A0A367FTF1_9FIRM</name>
<dbReference type="InterPro" id="IPR001845">
    <property type="entry name" value="HTH_ArsR_DNA-bd_dom"/>
</dbReference>
<proteinExistence type="predicted"/>
<evidence type="ECO:0000256" key="2">
    <source>
        <dbReference type="ARBA" id="ARBA00023125"/>
    </source>
</evidence>
<gene>
    <name evidence="6" type="ORF">C4886_16855</name>
</gene>
<comment type="caution">
    <text evidence="6">The sequence shown here is derived from an EMBL/GenBank/DDBJ whole genome shotgun (WGS) entry which is preliminary data.</text>
</comment>
<dbReference type="PANTHER" id="PTHR43132">
    <property type="entry name" value="ARSENICAL RESISTANCE OPERON REPRESSOR ARSR-RELATED"/>
    <property type="match status" value="1"/>
</dbReference>
<dbReference type="GO" id="GO:0003677">
    <property type="term" value="F:DNA binding"/>
    <property type="evidence" value="ECO:0007669"/>
    <property type="project" value="UniProtKB-KW"/>
</dbReference>
<dbReference type="InterPro" id="IPR011991">
    <property type="entry name" value="ArsR-like_HTH"/>
</dbReference>
<dbReference type="AlphaFoldDB" id="A0A367FTF1"/>
<evidence type="ECO:0000259" key="5">
    <source>
        <dbReference type="PROSITE" id="PS50987"/>
    </source>
</evidence>
<dbReference type="PANTHER" id="PTHR43132:SF6">
    <property type="entry name" value="HTH-TYPE TRANSCRIPTIONAL REPRESSOR CZRA"/>
    <property type="match status" value="1"/>
</dbReference>
<evidence type="ECO:0000313" key="7">
    <source>
        <dbReference type="Proteomes" id="UP000253208"/>
    </source>
</evidence>
<organism evidence="6 7">
    <name type="scientific">Blautia obeum</name>
    <dbReference type="NCBI Taxonomy" id="40520"/>
    <lineage>
        <taxon>Bacteria</taxon>
        <taxon>Bacillati</taxon>
        <taxon>Bacillota</taxon>
        <taxon>Clostridia</taxon>
        <taxon>Lachnospirales</taxon>
        <taxon>Lachnospiraceae</taxon>
        <taxon>Blautia</taxon>
    </lineage>
</organism>
<protein>
    <submittedName>
        <fullName evidence="6">ArsR family transcriptional regulator</fullName>
    </submittedName>
</protein>
<keyword evidence="3" id="KW-0804">Transcription</keyword>
<dbReference type="SUPFAM" id="SSF46785">
    <property type="entry name" value="Winged helix' DNA-binding domain"/>
    <property type="match status" value="1"/>
</dbReference>
<evidence type="ECO:0000313" key="6">
    <source>
        <dbReference type="EMBL" id="RCH41730.1"/>
    </source>
</evidence>
<dbReference type="PROSITE" id="PS00846">
    <property type="entry name" value="HTH_ARSR_1"/>
    <property type="match status" value="1"/>
</dbReference>
<dbReference type="Gene3D" id="1.10.10.10">
    <property type="entry name" value="Winged helix-like DNA-binding domain superfamily/Winged helix DNA-binding domain"/>
    <property type="match status" value="1"/>
</dbReference>
<evidence type="ECO:0000256" key="3">
    <source>
        <dbReference type="ARBA" id="ARBA00023163"/>
    </source>
</evidence>
<dbReference type="InterPro" id="IPR036388">
    <property type="entry name" value="WH-like_DNA-bd_sf"/>
</dbReference>
<feature type="domain" description="HTH arsR-type" evidence="5">
    <location>
        <begin position="10"/>
        <end position="103"/>
    </location>
</feature>
<dbReference type="EMBL" id="PSQG01000036">
    <property type="protein sequence ID" value="RCH41730.1"/>
    <property type="molecule type" value="Genomic_DNA"/>
</dbReference>
<dbReference type="Proteomes" id="UP000253208">
    <property type="component" value="Unassembled WGS sequence"/>
</dbReference>
<dbReference type="PROSITE" id="PS50987">
    <property type="entry name" value="HTH_ARSR_2"/>
    <property type="match status" value="1"/>
</dbReference>
<dbReference type="Pfam" id="PF01022">
    <property type="entry name" value="HTH_5"/>
    <property type="match status" value="1"/>
</dbReference>
<dbReference type="SMART" id="SM00418">
    <property type="entry name" value="HTH_ARSR"/>
    <property type="match status" value="1"/>
</dbReference>
<dbReference type="GO" id="GO:0003700">
    <property type="term" value="F:DNA-binding transcription factor activity"/>
    <property type="evidence" value="ECO:0007669"/>
    <property type="project" value="InterPro"/>
</dbReference>
<evidence type="ECO:0000256" key="4">
    <source>
        <dbReference type="ARBA" id="ARBA00043263"/>
    </source>
</evidence>
<dbReference type="InterPro" id="IPR036390">
    <property type="entry name" value="WH_DNA-bd_sf"/>
</dbReference>
<dbReference type="InterPro" id="IPR018334">
    <property type="entry name" value="ArsR_HTH"/>
</dbReference>
<dbReference type="InterPro" id="IPR051011">
    <property type="entry name" value="Metal_resp_trans_reg"/>
</dbReference>
<dbReference type="CDD" id="cd00090">
    <property type="entry name" value="HTH_ARSR"/>
    <property type="match status" value="1"/>
</dbReference>
<dbReference type="PRINTS" id="PR00778">
    <property type="entry name" value="HTHARSR"/>
</dbReference>